<name>A0A0F9TLJ3_9ZZZZ</name>
<comment type="caution">
    <text evidence="2">The sequence shown here is derived from an EMBL/GenBank/DDBJ whole genome shotgun (WGS) entry which is preliminary data.</text>
</comment>
<keyword evidence="1" id="KW-0175">Coiled coil</keyword>
<gene>
    <name evidence="2" type="ORF">LCGC14_0312870</name>
</gene>
<dbReference type="EMBL" id="LAZR01000206">
    <property type="protein sequence ID" value="KKN82020.1"/>
    <property type="molecule type" value="Genomic_DNA"/>
</dbReference>
<accession>A0A0F9TLJ3</accession>
<feature type="coiled-coil region" evidence="1">
    <location>
        <begin position="1"/>
        <end position="28"/>
    </location>
</feature>
<dbReference type="AlphaFoldDB" id="A0A0F9TLJ3"/>
<reference evidence="2" key="1">
    <citation type="journal article" date="2015" name="Nature">
        <title>Complex archaea that bridge the gap between prokaryotes and eukaryotes.</title>
        <authorList>
            <person name="Spang A."/>
            <person name="Saw J.H."/>
            <person name="Jorgensen S.L."/>
            <person name="Zaremba-Niedzwiedzka K."/>
            <person name="Martijn J."/>
            <person name="Lind A.E."/>
            <person name="van Eijk R."/>
            <person name="Schleper C."/>
            <person name="Guy L."/>
            <person name="Ettema T.J."/>
        </authorList>
    </citation>
    <scope>NUCLEOTIDE SEQUENCE</scope>
</reference>
<sequence length="90" mass="10022">MSILARRIEDAEQATAELARDVSALELVDLRAQVATLQEEKWGLWSAMDAMVIVLLDGEPCYRTRNSVPMEMPPRARRLVTAALRKVGAV</sequence>
<evidence type="ECO:0000313" key="2">
    <source>
        <dbReference type="EMBL" id="KKN82020.1"/>
    </source>
</evidence>
<organism evidence="2">
    <name type="scientific">marine sediment metagenome</name>
    <dbReference type="NCBI Taxonomy" id="412755"/>
    <lineage>
        <taxon>unclassified sequences</taxon>
        <taxon>metagenomes</taxon>
        <taxon>ecological metagenomes</taxon>
    </lineage>
</organism>
<protein>
    <submittedName>
        <fullName evidence="2">Uncharacterized protein</fullName>
    </submittedName>
</protein>
<evidence type="ECO:0000256" key="1">
    <source>
        <dbReference type="SAM" id="Coils"/>
    </source>
</evidence>
<proteinExistence type="predicted"/>